<organism evidence="2 4">
    <name type="scientific">Ooceraea biroi</name>
    <name type="common">Clonal raider ant</name>
    <name type="synonym">Cerapachys biroi</name>
    <dbReference type="NCBI Taxonomy" id="2015173"/>
    <lineage>
        <taxon>Eukaryota</taxon>
        <taxon>Metazoa</taxon>
        <taxon>Ecdysozoa</taxon>
        <taxon>Arthropoda</taxon>
        <taxon>Hexapoda</taxon>
        <taxon>Insecta</taxon>
        <taxon>Pterygota</taxon>
        <taxon>Neoptera</taxon>
        <taxon>Endopterygota</taxon>
        <taxon>Hymenoptera</taxon>
        <taxon>Apocrita</taxon>
        <taxon>Aculeata</taxon>
        <taxon>Formicoidea</taxon>
        <taxon>Formicidae</taxon>
        <taxon>Dorylinae</taxon>
        <taxon>Ooceraea</taxon>
    </lineage>
</organism>
<dbReference type="Proteomes" id="UP000053097">
    <property type="component" value="Unassembled WGS sequence"/>
</dbReference>
<proteinExistence type="predicted"/>
<reference evidence="3 5" key="2">
    <citation type="journal article" date="2018" name="Genome Res.">
        <title>The genomic architecture and molecular evolution of ant odorant receptors.</title>
        <authorList>
            <person name="McKenzie S.K."/>
            <person name="Kronauer D.J.C."/>
        </authorList>
    </citation>
    <scope>NUCLEOTIDE SEQUENCE [LARGE SCALE GENOMIC DNA]</scope>
    <source>
        <strain evidence="3">Clonal line C1</strain>
    </source>
</reference>
<dbReference type="OMA" id="EQWLDSV"/>
<feature type="compositionally biased region" description="Polar residues" evidence="1">
    <location>
        <begin position="182"/>
        <end position="194"/>
    </location>
</feature>
<dbReference type="GO" id="GO:0010972">
    <property type="term" value="P:negative regulation of G2/M transition of mitotic cell cycle"/>
    <property type="evidence" value="ECO:0007669"/>
    <property type="project" value="TreeGrafter"/>
</dbReference>
<evidence type="ECO:0000313" key="5">
    <source>
        <dbReference type="Proteomes" id="UP000279307"/>
    </source>
</evidence>
<evidence type="ECO:0000256" key="1">
    <source>
        <dbReference type="SAM" id="MobiDB-lite"/>
    </source>
</evidence>
<evidence type="ECO:0000313" key="4">
    <source>
        <dbReference type="Proteomes" id="UP000053097"/>
    </source>
</evidence>
<accession>A0A026WN56</accession>
<protein>
    <recommendedName>
        <fullName evidence="6">Cell death regulator Aven</fullName>
    </recommendedName>
</protein>
<dbReference type="PANTHER" id="PTHR16524">
    <property type="entry name" value="CELL DEATH REGULATOR AVEN"/>
    <property type="match status" value="1"/>
</dbReference>
<sequence>MKSVKTHRTRRKLQQPPSSFADYTEEATDEDVGKDFRTLISAPFSKGGHFVFKSEKTWSVDSSQYSEFFTLNLKALSAAISGIPFNEYVGVDDKYFTSDQLTSICNNAEEGKAAYGIILNELDTSGSSSVSKTDASRDTTSDQSKNSELAAGTKSQSEDSIDSLEEDIDFLLSLKEPVQSGVTTITQPVPLSHSNDSKQKSKNVSSEPVDLEKWLDFVLND</sequence>
<dbReference type="AlphaFoldDB" id="A0A026WN56"/>
<dbReference type="OrthoDB" id="6338233at2759"/>
<reference evidence="3" key="3">
    <citation type="submission" date="2018-07" db="EMBL/GenBank/DDBJ databases">
        <authorList>
            <person name="Mckenzie S.K."/>
            <person name="Kronauer D.J.C."/>
        </authorList>
    </citation>
    <scope>NUCLEOTIDE SEQUENCE</scope>
    <source>
        <strain evidence="3">Clonal line C1</strain>
    </source>
</reference>
<dbReference type="EMBL" id="QOIP01000002">
    <property type="protein sequence ID" value="RLU25706.1"/>
    <property type="molecule type" value="Genomic_DNA"/>
</dbReference>
<reference evidence="2 4" key="1">
    <citation type="journal article" date="2014" name="Curr. Biol.">
        <title>The genome of the clonal raider ant Cerapachys biroi.</title>
        <authorList>
            <person name="Oxley P.R."/>
            <person name="Ji L."/>
            <person name="Fetter-Pruneda I."/>
            <person name="McKenzie S.K."/>
            <person name="Li C."/>
            <person name="Hu H."/>
            <person name="Zhang G."/>
            <person name="Kronauer D.J."/>
        </authorList>
    </citation>
    <scope>NUCLEOTIDE SEQUENCE [LARGE SCALE GENOMIC DNA]</scope>
</reference>
<evidence type="ECO:0008006" key="6">
    <source>
        <dbReference type="Google" id="ProtNLM"/>
    </source>
</evidence>
<feature type="region of interest" description="Disordered" evidence="1">
    <location>
        <begin position="1"/>
        <end position="26"/>
    </location>
</feature>
<feature type="region of interest" description="Disordered" evidence="1">
    <location>
        <begin position="182"/>
        <end position="208"/>
    </location>
</feature>
<evidence type="ECO:0000313" key="2">
    <source>
        <dbReference type="EMBL" id="EZA56534.1"/>
    </source>
</evidence>
<name>A0A026WN56_OOCBI</name>
<evidence type="ECO:0000313" key="3">
    <source>
        <dbReference type="EMBL" id="RLU25706.1"/>
    </source>
</evidence>
<feature type="compositionally biased region" description="Basic residues" evidence="1">
    <location>
        <begin position="1"/>
        <end position="13"/>
    </location>
</feature>
<gene>
    <name evidence="3" type="ORF">DMN91_001863</name>
    <name evidence="2" type="ORF">X777_03321</name>
</gene>
<dbReference type="InterPro" id="IPR026187">
    <property type="entry name" value="Aven"/>
</dbReference>
<dbReference type="STRING" id="2015173.A0A026WN56"/>
<keyword evidence="4" id="KW-1185">Reference proteome</keyword>
<dbReference type="PANTHER" id="PTHR16524:SF2">
    <property type="entry name" value="CELL DEATH REGULATOR AVEN"/>
    <property type="match status" value="1"/>
</dbReference>
<dbReference type="EMBL" id="KK107163">
    <property type="protein sequence ID" value="EZA56534.1"/>
    <property type="molecule type" value="Genomic_DNA"/>
</dbReference>
<feature type="region of interest" description="Disordered" evidence="1">
    <location>
        <begin position="125"/>
        <end position="161"/>
    </location>
</feature>
<dbReference type="Proteomes" id="UP000279307">
    <property type="component" value="Chromosome 2"/>
</dbReference>